<feature type="domain" description="Ig-like" evidence="1">
    <location>
        <begin position="878"/>
        <end position="975"/>
    </location>
</feature>
<dbReference type="RefSeq" id="WP_272140654.1">
    <property type="nucleotide sequence ID" value="NZ_JAQNDM010000002.1"/>
</dbReference>
<dbReference type="PROSITE" id="PS50835">
    <property type="entry name" value="IG_LIKE"/>
    <property type="match status" value="1"/>
</dbReference>
<evidence type="ECO:0000313" key="2">
    <source>
        <dbReference type="EMBL" id="MDC0710840.1"/>
    </source>
</evidence>
<dbReference type="InterPro" id="IPR007110">
    <property type="entry name" value="Ig-like_dom"/>
</dbReference>
<gene>
    <name evidence="2" type="ORF">POL68_20360</name>
</gene>
<organism evidence="2 3">
    <name type="scientific">Stigmatella ashevillensis</name>
    <dbReference type="NCBI Taxonomy" id="2995309"/>
    <lineage>
        <taxon>Bacteria</taxon>
        <taxon>Pseudomonadati</taxon>
        <taxon>Myxococcota</taxon>
        <taxon>Myxococcia</taxon>
        <taxon>Myxococcales</taxon>
        <taxon>Cystobacterineae</taxon>
        <taxon>Archangiaceae</taxon>
        <taxon>Stigmatella</taxon>
    </lineage>
</organism>
<accession>A0ABT5DCK0</accession>
<proteinExistence type="predicted"/>
<dbReference type="Proteomes" id="UP001221838">
    <property type="component" value="Unassembled WGS sequence"/>
</dbReference>
<keyword evidence="3" id="KW-1185">Reference proteome</keyword>
<protein>
    <recommendedName>
        <fullName evidence="1">Ig-like domain-containing protein</fullName>
    </recommendedName>
</protein>
<dbReference type="NCBIfam" id="TIGR04534">
    <property type="entry name" value="ELWxxDGT_rpt"/>
    <property type="match status" value="2"/>
</dbReference>
<dbReference type="InterPro" id="IPR030916">
    <property type="entry name" value="ELWxxDGT_rpt"/>
</dbReference>
<evidence type="ECO:0000313" key="3">
    <source>
        <dbReference type="Proteomes" id="UP001221838"/>
    </source>
</evidence>
<reference evidence="2 3" key="1">
    <citation type="submission" date="2022-11" db="EMBL/GenBank/DDBJ databases">
        <title>Minimal conservation of predation-associated metabolite biosynthetic gene clusters underscores biosynthetic potential of Myxococcota including descriptions for ten novel species: Archangium lansinium sp. nov., Myxococcus landrumus sp. nov., Nannocystis bai.</title>
        <authorList>
            <person name="Ahearne A."/>
            <person name="Stevens C."/>
            <person name="Dowd S."/>
        </authorList>
    </citation>
    <scope>NUCLEOTIDE SEQUENCE [LARGE SCALE GENOMIC DNA]</scope>
    <source>
        <strain evidence="2 3">NCWAL01</strain>
    </source>
</reference>
<evidence type="ECO:0000259" key="1">
    <source>
        <dbReference type="PROSITE" id="PS50835"/>
    </source>
</evidence>
<dbReference type="EMBL" id="JAQNDM010000002">
    <property type="protein sequence ID" value="MDC0710840.1"/>
    <property type="molecule type" value="Genomic_DNA"/>
</dbReference>
<name>A0ABT5DCK0_9BACT</name>
<sequence>MAGMLALLGACAKSQDGSTAQEGIPGTSQQALSLGVVQVKDLNTRPVRFPSVRSEAVALADGTSLFAARDGLFGEELWRSDGTEVGSSLVKDIAQGLTDSNPRHLTRVGNTVFFAARSEGFNDFAVEELWKTDGTPSGTVRVKRLPKSGESDQIAGMVQANGTVYFTYDHGYEAQLWKSDGTGAGTVVVQSVAFPYEDVQLLAVGNTVFFTARDTQHRGELWKLDGAGSQRLVTFTLSPSYPRERLTAVGNLLFLASDKTLWRSDGTPGGTFAVATLPFQIGEMVAFNGALFFGGYQGLWKSDGTVASQVQTFEGKVGSFATLGGALFFAGTHGSFGTELWTSDGTAAGTHLLKDLVPGPEGSLLRELLAWNGGLYFTASTSLGTRGLWRSDGTAAGTLVLKTWAEAEGSFLEKSHSFTPVGSALLFTVPERPEDFFPSITWRTVGTAKGTREMGGAWTGTRSSQSLTQPLATVGDSVYFAASDGSPGETLWKSDGTPTGTVPLRTFSQLTEAGGSWEEPPDAVRVGGTLFFKAEDGAHGFELWKSDGTAFGTVLVKDIVPGPESSYVGDFTELNGVLFFTAVDALFEWSLWRSDGTEGGTFPLKKGPFSDLTVVNGTLYMTVSAEEDGIGAALWKSDGTLEGTSLVKMPISGRYSYLSRPVAVEGTLFFSAGDGEGDVQLWKSDGTAGGTVPVKTGFDCIETLYSASLHGRVFFLACDATHGYELWRSDGTAAGTGLLKDIQPGPGNSIPHALTRVGERLVFVAYDEAHGMELWRTDGTESGTQVLVEMTPGTGNGILVTEDNPFTMLGIEDRQLAIFPGGNEASGVELWQTDGTVAGTFRKAEIAAGPVSSSPSAFARLGDRLFFMAGDMAHGREPRFLAFPKELGTLTGTAVAEGSTCTALPQVTPSCTYNALAPDASFAWTAPSAGTFVFTTEGSGYDTSLELSDAVSGASLGCNDDTEDSLQSSVSRTVTAGQTLIITIDGYDAECGPFRLGIRRRP</sequence>
<comment type="caution">
    <text evidence="2">The sequence shown here is derived from an EMBL/GenBank/DDBJ whole genome shotgun (WGS) entry which is preliminary data.</text>
</comment>